<dbReference type="InterPro" id="IPR020471">
    <property type="entry name" value="AKR"/>
</dbReference>
<evidence type="ECO:0000259" key="2">
    <source>
        <dbReference type="Pfam" id="PF00248"/>
    </source>
</evidence>
<dbReference type="Gene3D" id="3.20.20.100">
    <property type="entry name" value="NADP-dependent oxidoreductase domain"/>
    <property type="match status" value="1"/>
</dbReference>
<proteinExistence type="predicted"/>
<dbReference type="GO" id="GO:0005737">
    <property type="term" value="C:cytoplasm"/>
    <property type="evidence" value="ECO:0007669"/>
    <property type="project" value="TreeGrafter"/>
</dbReference>
<dbReference type="InterPro" id="IPR050791">
    <property type="entry name" value="Aldo-Keto_reductase"/>
</dbReference>
<dbReference type="RefSeq" id="WP_100707670.1">
    <property type="nucleotide sequence ID" value="NZ_NPDL01000007.1"/>
</dbReference>
<keyword evidence="1" id="KW-0560">Oxidoreductase</keyword>
<accession>A0A2M9XA35</accession>
<reference evidence="3 4" key="1">
    <citation type="submission" date="2017-07" db="EMBL/GenBank/DDBJ databases">
        <title>Leptospira spp. isolated from tropical soils.</title>
        <authorList>
            <person name="Thibeaux R."/>
            <person name="Iraola G."/>
            <person name="Ferres I."/>
            <person name="Bierque E."/>
            <person name="Girault D."/>
            <person name="Soupe-Gilbert M.-E."/>
            <person name="Picardeau M."/>
            <person name="Goarant C."/>
        </authorList>
    </citation>
    <scope>NUCLEOTIDE SEQUENCE [LARGE SCALE GENOMIC DNA]</scope>
    <source>
        <strain evidence="3 4">MCA1-C-A1</strain>
    </source>
</reference>
<dbReference type="Pfam" id="PF00248">
    <property type="entry name" value="Aldo_ket_red"/>
    <property type="match status" value="1"/>
</dbReference>
<dbReference type="SUPFAM" id="SSF51430">
    <property type="entry name" value="NAD(P)-linked oxidoreductase"/>
    <property type="match status" value="1"/>
</dbReference>
<evidence type="ECO:0000313" key="3">
    <source>
        <dbReference type="EMBL" id="PJZ24469.1"/>
    </source>
</evidence>
<evidence type="ECO:0000256" key="1">
    <source>
        <dbReference type="ARBA" id="ARBA00023002"/>
    </source>
</evidence>
<gene>
    <name evidence="3" type="ORF">CH357_15465</name>
</gene>
<dbReference type="EMBL" id="NPDN01000008">
    <property type="protein sequence ID" value="PJZ24469.1"/>
    <property type="molecule type" value="Genomic_DNA"/>
</dbReference>
<organism evidence="3 4">
    <name type="scientific">Leptospira hartskeerlii</name>
    <dbReference type="NCBI Taxonomy" id="2023177"/>
    <lineage>
        <taxon>Bacteria</taxon>
        <taxon>Pseudomonadati</taxon>
        <taxon>Spirochaetota</taxon>
        <taxon>Spirochaetia</taxon>
        <taxon>Leptospirales</taxon>
        <taxon>Leptospiraceae</taxon>
        <taxon>Leptospira</taxon>
    </lineage>
</organism>
<dbReference type="PANTHER" id="PTHR43625">
    <property type="entry name" value="AFLATOXIN B1 ALDEHYDE REDUCTASE"/>
    <property type="match status" value="1"/>
</dbReference>
<protein>
    <submittedName>
        <fullName evidence="3">Aldo/keto reductase</fullName>
    </submittedName>
</protein>
<sequence length="329" mass="36065">MKLRKLGKNGPEVSQVGLGCMGMSDFYGTKETRNRAESIAAIHEALDSGINFLNTGDFYGIGHNELLISEALKGRKNKPMISVKFGGLRSPSGAFIGYDFRPNSVKNFAAHSLTRLGVDVIDIYQASRVDPEIPIEETVGAIADLIKEGYVRYLGISEASPENLRRAHKIHPVTALEVEYSLATRVIEKELLQTARELGVAIVPYGIVGRGLLTGKIESSLGVADFRSISPRFQGKNLEANLERVSLLQELAKKKGCSTAQLAIAWVLHKGEDIFPLIGSTRRESLRENLEALSVNLSPEELKTLDDSFPEGAFQGDRYPSHSMQLVVK</sequence>
<dbReference type="Proteomes" id="UP000232196">
    <property type="component" value="Unassembled WGS sequence"/>
</dbReference>
<dbReference type="InterPro" id="IPR036812">
    <property type="entry name" value="NAD(P)_OxRdtase_dom_sf"/>
</dbReference>
<dbReference type="OrthoDB" id="9804790at2"/>
<dbReference type="GO" id="GO:0016491">
    <property type="term" value="F:oxidoreductase activity"/>
    <property type="evidence" value="ECO:0007669"/>
    <property type="project" value="UniProtKB-KW"/>
</dbReference>
<feature type="domain" description="NADP-dependent oxidoreductase" evidence="2">
    <location>
        <begin position="20"/>
        <end position="307"/>
    </location>
</feature>
<keyword evidence="4" id="KW-1185">Reference proteome</keyword>
<evidence type="ECO:0000313" key="4">
    <source>
        <dbReference type="Proteomes" id="UP000232196"/>
    </source>
</evidence>
<dbReference type="PRINTS" id="PR00069">
    <property type="entry name" value="ALDKETRDTASE"/>
</dbReference>
<comment type="caution">
    <text evidence="3">The sequence shown here is derived from an EMBL/GenBank/DDBJ whole genome shotgun (WGS) entry which is preliminary data.</text>
</comment>
<dbReference type="AlphaFoldDB" id="A0A2M9XA35"/>
<dbReference type="InterPro" id="IPR023210">
    <property type="entry name" value="NADP_OxRdtase_dom"/>
</dbReference>
<dbReference type="PANTHER" id="PTHR43625:SF40">
    <property type="entry name" value="ALDO-KETO REDUCTASE YAKC [NADP(+)]"/>
    <property type="match status" value="1"/>
</dbReference>
<name>A0A2M9XA35_9LEPT</name>